<keyword evidence="16" id="KW-1185">Reference proteome</keyword>
<dbReference type="EMBL" id="CAUYUJ010008347">
    <property type="protein sequence ID" value="CAK0823690.1"/>
    <property type="molecule type" value="Genomic_DNA"/>
</dbReference>
<evidence type="ECO:0000256" key="2">
    <source>
        <dbReference type="ARBA" id="ARBA00004496"/>
    </source>
</evidence>
<dbReference type="Gene3D" id="3.20.20.70">
    <property type="entry name" value="Aldolase class I"/>
    <property type="match status" value="1"/>
</dbReference>
<sequence>HGCWHWSGGGGGRAASEAWPRRPAAGRARTRQAPGALGRRPRQGRRGARRTSAAARQGVGGGAHYGAGEVPEGRPGAVTTRAPPAAGAAAGACSRPCAGSAGPAPRSGPCASSADPAPPGSLAGQPVAGHGWRQGNGGGGAGGHAEAEPLRAQPGGELEAWVVDERGRPRFWAEALWKWLYKKGAQSFEEMRGRGVPRTFTDELDRVACIGAPDWTVLAERRSKDGTVKRAYGVPGGHAIESVLMLYDDGRRTACISSQVGCAMGCVFCATGQMGFKRHLSATEIFEQAARYSALLQRDGQRLSSVVLLGMGEPLANYDNVVAAMRRVHDQLGVGWRRITISTVGLAPQIVRLADEGMPVTLAISLHAATDEERSALLPANKQYDIATVMEAARYYRATTGRRVSFEWTLIEGTNDDEATADRLGRLLAEKAPSGSHLNLIPLNPTKGFEDGRATQFQASRRFVDVVARYGVEATVRVRRGIDIDAGCGQLAERAAEEYAATAAEALTGAGGEALAAVAEPLLLVRLDPAAPRPRRARELIGRVMALQQYEKIVSEAAAAAEGHMCYPVEWFKEDLPLENRAGDGLDRILEAWYNEDIQVPKTLEALVKPSSAQQARFPDPPHPPRESVLVFADSRGCTKRILAAAPDGRIGTRRVVERQVWESMTESELHGLINGQADKWDMVVFGASLEPPPSSHVQNVIDHQSVITHLYLLLIRAVEKTEKVKRVAILTAGAFSDSPVDHKQYGLGMITSSILFGMTNSVRIELEETTLHFVDAEPSLATTPENDKYKLFPRLATELFRLQTFGHDTVRILNKGRFVLRQLASTAYEKAECDFIVPKEGIIAITGGNGALGLVMGEWLMKKCKEQGVGKGLAIQFLSRSAKIADTNLPRWDLIQEQAAILGVDVVQAKGDFSSQEAVDRYMQSIGPNLAGIIHSAGVLADSMIANLTWEKCETVFDPKHRAALYWHSALERFQNKLSFFWMFSSIAVWGAMGQTNYSGSNAFLNALCQHRVAMGKPATAIQWGAWGEVGMASTMTDSMRARMAASPAPYFSNAEGIRGLEMGLRTGLPVFSVFKWNPSVMAAAVSVGIPGRAKDHYARNFTSEIFPPPLVDSLEREHMLTALRAAFGLQHSKISGIERLHYDHFTRPSMGRYEEEWGEDFRKWAPLKAGGARRRAGAARWRAKV</sequence>
<dbReference type="SMART" id="SM00822">
    <property type="entry name" value="PKS_KR"/>
    <property type="match status" value="1"/>
</dbReference>
<dbReference type="Pfam" id="PF08659">
    <property type="entry name" value="KR"/>
    <property type="match status" value="1"/>
</dbReference>
<dbReference type="PROSITE" id="PS51918">
    <property type="entry name" value="RADICAL_SAM"/>
    <property type="match status" value="1"/>
</dbReference>
<evidence type="ECO:0000313" key="15">
    <source>
        <dbReference type="EMBL" id="CAK0823690.1"/>
    </source>
</evidence>
<dbReference type="SFLD" id="SFLDS00029">
    <property type="entry name" value="Radical_SAM"/>
    <property type="match status" value="1"/>
</dbReference>
<accession>A0ABN9RX40</accession>
<gene>
    <name evidence="15" type="ORF">PCOR1329_LOCUS24318</name>
</gene>
<dbReference type="InterPro" id="IPR006638">
    <property type="entry name" value="Elp3/MiaA/NifB-like_rSAM"/>
</dbReference>
<dbReference type="InterPro" id="IPR013968">
    <property type="entry name" value="PKS_KR"/>
</dbReference>
<keyword evidence="9" id="KW-0479">Metal-binding</keyword>
<keyword evidence="4" id="KW-0963">Cytoplasm</keyword>
<dbReference type="NCBIfam" id="TIGR00048">
    <property type="entry name" value="rRNA_mod_RlmN"/>
    <property type="match status" value="1"/>
</dbReference>
<dbReference type="Gene3D" id="1.10.150.530">
    <property type="match status" value="1"/>
</dbReference>
<dbReference type="SUPFAM" id="SSF102114">
    <property type="entry name" value="Radical SAM enzymes"/>
    <property type="match status" value="1"/>
</dbReference>
<reference evidence="15" key="1">
    <citation type="submission" date="2023-10" db="EMBL/GenBank/DDBJ databases">
        <authorList>
            <person name="Chen Y."/>
            <person name="Shah S."/>
            <person name="Dougan E. K."/>
            <person name="Thang M."/>
            <person name="Chan C."/>
        </authorList>
    </citation>
    <scope>NUCLEOTIDE SEQUENCE [LARGE SCALE GENOMIC DNA]</scope>
</reference>
<dbReference type="InterPro" id="IPR057326">
    <property type="entry name" value="KR_dom"/>
</dbReference>
<evidence type="ECO:0000256" key="13">
    <source>
        <dbReference type="SAM" id="MobiDB-lite"/>
    </source>
</evidence>
<dbReference type="SMART" id="SM00729">
    <property type="entry name" value="Elp3"/>
    <property type="match status" value="1"/>
</dbReference>
<feature type="compositionally biased region" description="Low complexity" evidence="13">
    <location>
        <begin position="75"/>
        <end position="102"/>
    </location>
</feature>
<keyword evidence="7" id="KW-0808">Transferase</keyword>
<evidence type="ECO:0000256" key="12">
    <source>
        <dbReference type="ARBA" id="ARBA00023157"/>
    </source>
</evidence>
<evidence type="ECO:0000256" key="3">
    <source>
        <dbReference type="ARBA" id="ARBA00022485"/>
    </source>
</evidence>
<name>A0ABN9RX40_9DINO</name>
<dbReference type="SUPFAM" id="SSF51735">
    <property type="entry name" value="NAD(P)-binding Rossmann-fold domains"/>
    <property type="match status" value="1"/>
</dbReference>
<dbReference type="InterPro" id="IPR040072">
    <property type="entry name" value="Methyltransferase_A"/>
</dbReference>
<evidence type="ECO:0000256" key="6">
    <source>
        <dbReference type="ARBA" id="ARBA00022603"/>
    </source>
</evidence>
<dbReference type="SFLD" id="SFLDF00275">
    <property type="entry name" value="adenosine_C2_methyltransferase"/>
    <property type="match status" value="1"/>
</dbReference>
<dbReference type="InterPro" id="IPR007197">
    <property type="entry name" value="rSAM"/>
</dbReference>
<keyword evidence="6" id="KW-0489">Methyltransferase</keyword>
<feature type="compositionally biased region" description="Low complexity" evidence="13">
    <location>
        <begin position="21"/>
        <end position="38"/>
    </location>
</feature>
<dbReference type="InterPro" id="IPR004383">
    <property type="entry name" value="rRNA_lsu_MTrfase_RlmN/Cfr"/>
</dbReference>
<dbReference type="InterPro" id="IPR058240">
    <property type="entry name" value="rSAM_sf"/>
</dbReference>
<dbReference type="CDD" id="cd01335">
    <property type="entry name" value="Radical_SAM"/>
    <property type="match status" value="1"/>
</dbReference>
<feature type="non-terminal residue" evidence="15">
    <location>
        <position position="1"/>
    </location>
</feature>
<dbReference type="PANTHER" id="PTHR30544:SF5">
    <property type="entry name" value="RADICAL SAM CORE DOMAIN-CONTAINING PROTEIN"/>
    <property type="match status" value="1"/>
</dbReference>
<evidence type="ECO:0000256" key="4">
    <source>
        <dbReference type="ARBA" id="ARBA00022490"/>
    </source>
</evidence>
<keyword evidence="3" id="KW-0004">4Fe-4S</keyword>
<dbReference type="Gene3D" id="3.40.50.720">
    <property type="entry name" value="NAD(P)-binding Rossmann-like Domain"/>
    <property type="match status" value="1"/>
</dbReference>
<dbReference type="Pfam" id="PF04055">
    <property type="entry name" value="Radical_SAM"/>
    <property type="match status" value="1"/>
</dbReference>
<evidence type="ECO:0000256" key="8">
    <source>
        <dbReference type="ARBA" id="ARBA00022691"/>
    </source>
</evidence>
<dbReference type="Proteomes" id="UP001189429">
    <property type="component" value="Unassembled WGS sequence"/>
</dbReference>
<keyword evidence="5" id="KW-0698">rRNA processing</keyword>
<evidence type="ECO:0000313" key="16">
    <source>
        <dbReference type="Proteomes" id="UP001189429"/>
    </source>
</evidence>
<dbReference type="SFLD" id="SFLDG01062">
    <property type="entry name" value="methyltransferase_(Class_A)"/>
    <property type="match status" value="1"/>
</dbReference>
<evidence type="ECO:0000256" key="5">
    <source>
        <dbReference type="ARBA" id="ARBA00022552"/>
    </source>
</evidence>
<comment type="cofactor">
    <cofactor evidence="1">
        <name>[4Fe-4S] cluster</name>
        <dbReference type="ChEBI" id="CHEBI:49883"/>
    </cofactor>
</comment>
<dbReference type="InterPro" id="IPR036291">
    <property type="entry name" value="NAD(P)-bd_dom_sf"/>
</dbReference>
<keyword evidence="8" id="KW-0949">S-adenosyl-L-methionine</keyword>
<feature type="compositionally biased region" description="Gly residues" evidence="13">
    <location>
        <begin position="132"/>
        <end position="143"/>
    </location>
</feature>
<evidence type="ECO:0000256" key="9">
    <source>
        <dbReference type="ARBA" id="ARBA00022723"/>
    </source>
</evidence>
<keyword evidence="12" id="KW-1015">Disulfide bond</keyword>
<dbReference type="InterPro" id="IPR013785">
    <property type="entry name" value="Aldolase_TIM"/>
</dbReference>
<feature type="compositionally biased region" description="Basic residues" evidence="13">
    <location>
        <begin position="39"/>
        <end position="49"/>
    </location>
</feature>
<proteinExistence type="predicted"/>
<evidence type="ECO:0000256" key="11">
    <source>
        <dbReference type="ARBA" id="ARBA00023014"/>
    </source>
</evidence>
<dbReference type="InterPro" id="IPR027492">
    <property type="entry name" value="RNA_MTrfase_RlmN"/>
</dbReference>
<keyword evidence="11" id="KW-0411">Iron-sulfur</keyword>
<comment type="subcellular location">
    <subcellularLocation>
        <location evidence="2">Cytoplasm</location>
    </subcellularLocation>
</comment>
<organism evidence="15 16">
    <name type="scientific">Prorocentrum cordatum</name>
    <dbReference type="NCBI Taxonomy" id="2364126"/>
    <lineage>
        <taxon>Eukaryota</taxon>
        <taxon>Sar</taxon>
        <taxon>Alveolata</taxon>
        <taxon>Dinophyceae</taxon>
        <taxon>Prorocentrales</taxon>
        <taxon>Prorocentraceae</taxon>
        <taxon>Prorocentrum</taxon>
    </lineage>
</organism>
<evidence type="ECO:0000259" key="14">
    <source>
        <dbReference type="PROSITE" id="PS51918"/>
    </source>
</evidence>
<comment type="caution">
    <text evidence="15">The sequence shown here is derived from an EMBL/GenBank/DDBJ whole genome shotgun (WGS) entry which is preliminary data.</text>
</comment>
<feature type="domain" description="Radical SAM core" evidence="14">
    <location>
        <begin position="248"/>
        <end position="483"/>
    </location>
</feature>
<evidence type="ECO:0000256" key="1">
    <source>
        <dbReference type="ARBA" id="ARBA00001966"/>
    </source>
</evidence>
<keyword evidence="10" id="KW-0408">Iron</keyword>
<dbReference type="PANTHER" id="PTHR30544">
    <property type="entry name" value="23S RRNA METHYLTRANSFERASE"/>
    <property type="match status" value="1"/>
</dbReference>
<protein>
    <recommendedName>
        <fullName evidence="14">Radical SAM core domain-containing protein</fullName>
    </recommendedName>
</protein>
<evidence type="ECO:0000256" key="10">
    <source>
        <dbReference type="ARBA" id="ARBA00023004"/>
    </source>
</evidence>
<feature type="region of interest" description="Disordered" evidence="13">
    <location>
        <begin position="1"/>
        <end position="153"/>
    </location>
</feature>
<evidence type="ECO:0000256" key="7">
    <source>
        <dbReference type="ARBA" id="ARBA00022679"/>
    </source>
</evidence>